<name>A0A8J3NAG8_9ACTN</name>
<sequence length="64" mass="6674">MDLTSVEWRKSIRSNGTGGNCVEVATGTRVVGVRDSKDRDGGTLVVGPAAFAAFTDAVKYGRLG</sequence>
<reference evidence="2" key="1">
    <citation type="submission" date="2021-01" db="EMBL/GenBank/DDBJ databases">
        <title>Whole genome shotgun sequence of Actinocatenispora rupis NBRC 107355.</title>
        <authorList>
            <person name="Komaki H."/>
            <person name="Tamura T."/>
        </authorList>
    </citation>
    <scope>NUCLEOTIDE SEQUENCE</scope>
    <source>
        <strain evidence="2">NBRC 107355</strain>
    </source>
</reference>
<comment type="caution">
    <text evidence="2">The sequence shown here is derived from an EMBL/GenBank/DDBJ whole genome shotgun (WGS) entry which is preliminary data.</text>
</comment>
<protein>
    <recommendedName>
        <fullName evidence="1">DUF397 domain-containing protein</fullName>
    </recommendedName>
</protein>
<organism evidence="2 3">
    <name type="scientific">Actinocatenispora rupis</name>
    <dbReference type="NCBI Taxonomy" id="519421"/>
    <lineage>
        <taxon>Bacteria</taxon>
        <taxon>Bacillati</taxon>
        <taxon>Actinomycetota</taxon>
        <taxon>Actinomycetes</taxon>
        <taxon>Micromonosporales</taxon>
        <taxon>Micromonosporaceae</taxon>
        <taxon>Actinocatenispora</taxon>
    </lineage>
</organism>
<feature type="domain" description="DUF397" evidence="1">
    <location>
        <begin position="7"/>
        <end position="59"/>
    </location>
</feature>
<dbReference type="EMBL" id="BOMB01000003">
    <property type="protein sequence ID" value="GID09695.1"/>
    <property type="molecule type" value="Genomic_DNA"/>
</dbReference>
<gene>
    <name evidence="2" type="ORF">Aru02nite_05840</name>
</gene>
<evidence type="ECO:0000313" key="3">
    <source>
        <dbReference type="Proteomes" id="UP000612808"/>
    </source>
</evidence>
<evidence type="ECO:0000313" key="2">
    <source>
        <dbReference type="EMBL" id="GID09695.1"/>
    </source>
</evidence>
<dbReference type="Proteomes" id="UP000612808">
    <property type="component" value="Unassembled WGS sequence"/>
</dbReference>
<dbReference type="AlphaFoldDB" id="A0A8J3NAG8"/>
<proteinExistence type="predicted"/>
<dbReference type="InterPro" id="IPR007278">
    <property type="entry name" value="DUF397"/>
</dbReference>
<dbReference type="RefSeq" id="WP_203654666.1">
    <property type="nucleotide sequence ID" value="NZ_BAAAZM010000002.1"/>
</dbReference>
<accession>A0A8J3NAG8</accession>
<dbReference type="Pfam" id="PF04149">
    <property type="entry name" value="DUF397"/>
    <property type="match status" value="1"/>
</dbReference>
<evidence type="ECO:0000259" key="1">
    <source>
        <dbReference type="Pfam" id="PF04149"/>
    </source>
</evidence>
<keyword evidence="3" id="KW-1185">Reference proteome</keyword>